<proteinExistence type="predicted"/>
<evidence type="ECO:0000313" key="1">
    <source>
        <dbReference type="EMBL" id="KYN21721.1"/>
    </source>
</evidence>
<dbReference type="AlphaFoldDB" id="A0A151J9N3"/>
<protein>
    <submittedName>
        <fullName evidence="1">Uncharacterized protein</fullName>
    </submittedName>
</protein>
<dbReference type="Proteomes" id="UP000078492">
    <property type="component" value="Unassembled WGS sequence"/>
</dbReference>
<dbReference type="EMBL" id="KQ979403">
    <property type="protein sequence ID" value="KYN21721.1"/>
    <property type="molecule type" value="Genomic_DNA"/>
</dbReference>
<gene>
    <name evidence="1" type="ORF">ALC57_05923</name>
</gene>
<keyword evidence="2" id="KW-1185">Reference proteome</keyword>
<organism evidence="1 2">
    <name type="scientific">Trachymyrmex cornetzi</name>
    <dbReference type="NCBI Taxonomy" id="471704"/>
    <lineage>
        <taxon>Eukaryota</taxon>
        <taxon>Metazoa</taxon>
        <taxon>Ecdysozoa</taxon>
        <taxon>Arthropoda</taxon>
        <taxon>Hexapoda</taxon>
        <taxon>Insecta</taxon>
        <taxon>Pterygota</taxon>
        <taxon>Neoptera</taxon>
        <taxon>Endopterygota</taxon>
        <taxon>Hymenoptera</taxon>
        <taxon>Apocrita</taxon>
        <taxon>Aculeata</taxon>
        <taxon>Formicoidea</taxon>
        <taxon>Formicidae</taxon>
        <taxon>Myrmicinae</taxon>
        <taxon>Trachymyrmex</taxon>
    </lineage>
</organism>
<sequence>MRLANASPSIRGGGFVNLSLLRYLQVTRIGIAALRGGTITRTPLCLHPRIAPPLASTKKETRKLRRF</sequence>
<accession>A0A151J9N3</accession>
<reference evidence="1 2" key="1">
    <citation type="submission" date="2015-09" db="EMBL/GenBank/DDBJ databases">
        <title>Trachymyrmex cornetzi WGS genome.</title>
        <authorList>
            <person name="Nygaard S."/>
            <person name="Hu H."/>
            <person name="Boomsma J."/>
            <person name="Zhang G."/>
        </authorList>
    </citation>
    <scope>NUCLEOTIDE SEQUENCE [LARGE SCALE GENOMIC DNA]</scope>
    <source>
        <strain evidence="1">Tcor2-1</strain>
        <tissue evidence="1">Whole body</tissue>
    </source>
</reference>
<evidence type="ECO:0000313" key="2">
    <source>
        <dbReference type="Proteomes" id="UP000078492"/>
    </source>
</evidence>
<name>A0A151J9N3_9HYME</name>